<evidence type="ECO:0000256" key="8">
    <source>
        <dbReference type="SAM" id="Phobius"/>
    </source>
</evidence>
<keyword evidence="10" id="KW-1185">Reference proteome</keyword>
<feature type="transmembrane region" description="Helical" evidence="8">
    <location>
        <begin position="56"/>
        <end position="74"/>
    </location>
</feature>
<reference evidence="9 10" key="1">
    <citation type="submission" date="2024-02" db="EMBL/GenBank/DDBJ databases">
        <title>A draft genome for the cacao thread blight pathogen Marasmius crinis-equi.</title>
        <authorList>
            <person name="Cohen S.P."/>
            <person name="Baruah I.K."/>
            <person name="Amoako-Attah I."/>
            <person name="Bukari Y."/>
            <person name="Meinhardt L.W."/>
            <person name="Bailey B.A."/>
        </authorList>
    </citation>
    <scope>NUCLEOTIDE SEQUENCE [LARGE SCALE GENOMIC DNA]</scope>
    <source>
        <strain evidence="9 10">GH-76</strain>
    </source>
</reference>
<evidence type="ECO:0000256" key="4">
    <source>
        <dbReference type="ARBA" id="ARBA00023136"/>
    </source>
</evidence>
<evidence type="ECO:0000256" key="7">
    <source>
        <dbReference type="SAM" id="MobiDB-lite"/>
    </source>
</evidence>
<organism evidence="9 10">
    <name type="scientific">Marasmius crinis-equi</name>
    <dbReference type="NCBI Taxonomy" id="585013"/>
    <lineage>
        <taxon>Eukaryota</taxon>
        <taxon>Fungi</taxon>
        <taxon>Dikarya</taxon>
        <taxon>Basidiomycota</taxon>
        <taxon>Agaricomycotina</taxon>
        <taxon>Agaricomycetes</taxon>
        <taxon>Agaricomycetidae</taxon>
        <taxon>Agaricales</taxon>
        <taxon>Marasmiineae</taxon>
        <taxon>Marasmiaceae</taxon>
        <taxon>Marasmius</taxon>
    </lineage>
</organism>
<evidence type="ECO:0000256" key="3">
    <source>
        <dbReference type="ARBA" id="ARBA00022989"/>
    </source>
</evidence>
<gene>
    <name evidence="9" type="ORF">V5O48_010025</name>
</gene>
<dbReference type="Gene3D" id="1.50.40.10">
    <property type="entry name" value="Mitochondrial carrier domain"/>
    <property type="match status" value="1"/>
</dbReference>
<protein>
    <recommendedName>
        <fullName evidence="11">Mitochondrial carrier</fullName>
    </recommendedName>
</protein>
<comment type="similarity">
    <text evidence="6">Belongs to the mitochondrial carrier (TC 2.A.29) family.</text>
</comment>
<feature type="transmembrane region" description="Helical" evidence="8">
    <location>
        <begin position="94"/>
        <end position="115"/>
    </location>
</feature>
<feature type="repeat" description="Solcar" evidence="5">
    <location>
        <begin position="183"/>
        <end position="264"/>
    </location>
</feature>
<dbReference type="InterPro" id="IPR023395">
    <property type="entry name" value="MCP_dom_sf"/>
</dbReference>
<keyword evidence="6" id="KW-0813">Transport</keyword>
<keyword evidence="4 5" id="KW-0472">Membrane</keyword>
<dbReference type="PANTHER" id="PTHR47567:SF1">
    <property type="entry name" value="NAD-DEPENDENT EPIMERASE_DEHYDRATASE DOMAIN-CONTAINING PROTEIN"/>
    <property type="match status" value="1"/>
</dbReference>
<keyword evidence="3 8" id="KW-1133">Transmembrane helix</keyword>
<sequence>MSEPPLVKVGTPVDERAALLESQTQHDPNYTNPESTTDDEDEHEEPEATKRGWGELTFYGVCAVVAIVLLVLLVKGFIDKGDLNFDFKKALKSALGGGLSGAAAMVLQVLTLMPLRTTMNYQYRYGTSLTRAISTLYSQGFRRFYAGLLPALIQGPISRFGDTASNVGILALLNSNEYTRTLPEWVKTGFTAVVAAGFRMVLTPVDTVKTTMQTQGGKEGLGILKRRIKRHGIGTLWYGALGTAAATFVGYYPWFGTYNYLDANLPQPDPDLLYQKLLRRALTGFVASVVSDTTSEQDENKLLERGQGGYKAGWGTGPTGEGIEDEDIGERVAGFDVFGALEDVPGFMGGQDGLDFNSARIGLILVGTTGLRERVDYILKVFFVAGSVGQVGGAAGISAVLLSLKLGLFSPLSEMPH</sequence>
<feature type="compositionally biased region" description="Polar residues" evidence="7">
    <location>
        <begin position="21"/>
        <end position="33"/>
    </location>
</feature>
<dbReference type="EMBL" id="JBAHYK010000694">
    <property type="protein sequence ID" value="KAL0571935.1"/>
    <property type="molecule type" value="Genomic_DNA"/>
</dbReference>
<proteinExistence type="inferred from homology"/>
<dbReference type="PROSITE" id="PS50920">
    <property type="entry name" value="SOLCAR"/>
    <property type="match status" value="1"/>
</dbReference>
<dbReference type="PANTHER" id="PTHR47567">
    <property type="entry name" value="MITOCHONDRIAL SUBSTRATE/SOLUTE CARRIER"/>
    <property type="match status" value="1"/>
</dbReference>
<name>A0ABR3F9M2_9AGAR</name>
<feature type="region of interest" description="Disordered" evidence="7">
    <location>
        <begin position="1"/>
        <end position="48"/>
    </location>
</feature>
<accession>A0ABR3F9M2</accession>
<evidence type="ECO:0000256" key="1">
    <source>
        <dbReference type="ARBA" id="ARBA00004141"/>
    </source>
</evidence>
<dbReference type="Proteomes" id="UP001465976">
    <property type="component" value="Unassembled WGS sequence"/>
</dbReference>
<feature type="compositionally biased region" description="Acidic residues" evidence="7">
    <location>
        <begin position="36"/>
        <end position="45"/>
    </location>
</feature>
<dbReference type="InterPro" id="IPR018108">
    <property type="entry name" value="MCP_transmembrane"/>
</dbReference>
<comment type="caution">
    <text evidence="9">The sequence shown here is derived from an EMBL/GenBank/DDBJ whole genome shotgun (WGS) entry which is preliminary data.</text>
</comment>
<evidence type="ECO:0000256" key="2">
    <source>
        <dbReference type="ARBA" id="ARBA00022692"/>
    </source>
</evidence>
<dbReference type="SUPFAM" id="SSF103506">
    <property type="entry name" value="Mitochondrial carrier"/>
    <property type="match status" value="1"/>
</dbReference>
<comment type="subcellular location">
    <subcellularLocation>
        <location evidence="1">Membrane</location>
        <topology evidence="1">Multi-pass membrane protein</topology>
    </subcellularLocation>
</comment>
<evidence type="ECO:0000313" key="10">
    <source>
        <dbReference type="Proteomes" id="UP001465976"/>
    </source>
</evidence>
<dbReference type="Pfam" id="PF00153">
    <property type="entry name" value="Mito_carr"/>
    <property type="match status" value="1"/>
</dbReference>
<evidence type="ECO:0008006" key="11">
    <source>
        <dbReference type="Google" id="ProtNLM"/>
    </source>
</evidence>
<evidence type="ECO:0000256" key="5">
    <source>
        <dbReference type="PROSITE-ProRule" id="PRU00282"/>
    </source>
</evidence>
<evidence type="ECO:0000313" key="9">
    <source>
        <dbReference type="EMBL" id="KAL0571935.1"/>
    </source>
</evidence>
<feature type="transmembrane region" description="Helical" evidence="8">
    <location>
        <begin position="235"/>
        <end position="255"/>
    </location>
</feature>
<keyword evidence="2 5" id="KW-0812">Transmembrane</keyword>
<evidence type="ECO:0000256" key="6">
    <source>
        <dbReference type="RuleBase" id="RU000488"/>
    </source>
</evidence>